<dbReference type="RefSeq" id="WP_172164375.1">
    <property type="nucleotide sequence ID" value="NZ_CP053564.1"/>
</dbReference>
<dbReference type="KEGG" id="pbro:HOP40_28350"/>
<dbReference type="SUPFAM" id="SSF46894">
    <property type="entry name" value="C-terminal effector domain of the bipartite response regulators"/>
    <property type="match status" value="1"/>
</dbReference>
<dbReference type="Gene3D" id="1.25.40.10">
    <property type="entry name" value="Tetratricopeptide repeat domain"/>
    <property type="match status" value="1"/>
</dbReference>
<keyword evidence="3" id="KW-1185">Reference proteome</keyword>
<dbReference type="GO" id="GO:0003677">
    <property type="term" value="F:DNA binding"/>
    <property type="evidence" value="ECO:0007669"/>
    <property type="project" value="InterPro"/>
</dbReference>
<organism evidence="2 3">
    <name type="scientific">Pseudonocardia broussonetiae</name>
    <dbReference type="NCBI Taxonomy" id="2736640"/>
    <lineage>
        <taxon>Bacteria</taxon>
        <taxon>Bacillati</taxon>
        <taxon>Actinomycetota</taxon>
        <taxon>Actinomycetes</taxon>
        <taxon>Pseudonocardiales</taxon>
        <taxon>Pseudonocardiaceae</taxon>
        <taxon>Pseudonocardia</taxon>
    </lineage>
</organism>
<dbReference type="InterPro" id="IPR027417">
    <property type="entry name" value="P-loop_NTPase"/>
</dbReference>
<dbReference type="Pfam" id="PF00196">
    <property type="entry name" value="GerE"/>
    <property type="match status" value="1"/>
</dbReference>
<gene>
    <name evidence="2" type="ORF">HOP40_28350</name>
</gene>
<feature type="domain" description="HTH luxR-type" evidence="1">
    <location>
        <begin position="790"/>
        <end position="855"/>
    </location>
</feature>
<dbReference type="PROSITE" id="PS50043">
    <property type="entry name" value="HTH_LUXR_2"/>
    <property type="match status" value="1"/>
</dbReference>
<dbReference type="InterPro" id="IPR000792">
    <property type="entry name" value="Tscrpt_reg_LuxR_C"/>
</dbReference>
<proteinExistence type="predicted"/>
<accession>A0A6M6JPM6</accession>
<dbReference type="Pfam" id="PF25873">
    <property type="entry name" value="WHD_MalT"/>
    <property type="match status" value="1"/>
</dbReference>
<dbReference type="InterPro" id="IPR011990">
    <property type="entry name" value="TPR-like_helical_dom_sf"/>
</dbReference>
<protein>
    <recommendedName>
        <fullName evidence="1">HTH luxR-type domain-containing protein</fullName>
    </recommendedName>
</protein>
<dbReference type="AlphaFoldDB" id="A0A6M6JPM6"/>
<dbReference type="SUPFAM" id="SSF52540">
    <property type="entry name" value="P-loop containing nucleoside triphosphate hydrolases"/>
    <property type="match status" value="1"/>
</dbReference>
<dbReference type="InterPro" id="IPR059106">
    <property type="entry name" value="WHD_MalT"/>
</dbReference>
<reference evidence="2 3" key="1">
    <citation type="submission" date="2020-05" db="EMBL/GenBank/DDBJ databases">
        <authorList>
            <person name="Mo P."/>
        </authorList>
    </citation>
    <scope>NUCLEOTIDE SEQUENCE [LARGE SCALE GENOMIC DNA]</scope>
    <source>
        <strain evidence="2 3">Gen01</strain>
    </source>
</reference>
<dbReference type="Gene3D" id="1.10.10.10">
    <property type="entry name" value="Winged helix-like DNA-binding domain superfamily/Winged helix DNA-binding domain"/>
    <property type="match status" value="1"/>
</dbReference>
<dbReference type="CDD" id="cd06170">
    <property type="entry name" value="LuxR_C_like"/>
    <property type="match status" value="1"/>
</dbReference>
<dbReference type="Proteomes" id="UP000505377">
    <property type="component" value="Chromosome"/>
</dbReference>
<evidence type="ECO:0000259" key="1">
    <source>
        <dbReference type="PROSITE" id="PS50043"/>
    </source>
</evidence>
<dbReference type="InterPro" id="IPR036388">
    <property type="entry name" value="WH-like_DNA-bd_sf"/>
</dbReference>
<sequence length="858" mass="90852">MRDVARSTLTPPALPRDLVTRPSLRAVLDSAATSALTLVTAPAGYGKSLLLADWIVRDPGVPAAWVSLDEEHDDPSRLWTAVLAALCACAAVPPSSRLRRLVASRTTVEMDFLDDLLLGLAALPQPLRLVLDDAHHLHSAPVVDHLRMVVRARLPQVQLVLAGRLDPPFPLARLRLEDELVELRAEHLRFSAAESADLLRRSGLRLTPEQCGLLHERTGGWVAGVRLAARSLSEHPDPDAFLAAFSGDERAVADYLMGEVLAGITEEHRDVLRRTSIVDPIPAALAVELCGRDDAAVLLHDLEHDLGLVTRTGPEGADYHVQELLRTHFVADLRRRGDDATAALHRKAALWWDRRGHPAEAVRHAGATGDAGLLAEMLGQRGAELVAAGEHGVLRAVLDTAGHEPAVEVWRCVLAAQVDLEKGDTPAVAEHLRHARLSGRPATGTDLAALLTAIERLAGLDASVPPVEPVPENPSLAALARAGRGSAGIATGAFASARADLTASLASARRLELPLLEAQCLYALAVGAWTEGDLVEAAAVATAACEEVSDRGWQSTGLAASARAVAALVAVEQGRPDAALAWADLGLRNVSARVHPAVRFALRVARGAALHDTGEKSSGLLELQQARAAVSGTDLPPVVAAAAAVLEQRIALRLGHTRAAAAAVLPLAGVAEARWENRLMRSWAEVAAGSFRAARATVAPVLDPRARPLRPTTVVEAWLVTAKAAIEDGDRPAAREALRSALDRARPLDAVRPFVLASAPVGALLVDELVGGGQRARFAAHALAGARRSTRPPGLALTAREHDVLLRLPSLLNLDEIADELSVSVNTVKSHVRSIYDKLGAATRRGAVLTAHELGLLR</sequence>
<dbReference type="EMBL" id="CP053564">
    <property type="protein sequence ID" value="QJY49183.1"/>
    <property type="molecule type" value="Genomic_DNA"/>
</dbReference>
<name>A0A6M6JPM6_9PSEU</name>
<evidence type="ECO:0000313" key="2">
    <source>
        <dbReference type="EMBL" id="QJY49183.1"/>
    </source>
</evidence>
<evidence type="ECO:0000313" key="3">
    <source>
        <dbReference type="Proteomes" id="UP000505377"/>
    </source>
</evidence>
<dbReference type="SMART" id="SM00421">
    <property type="entry name" value="HTH_LUXR"/>
    <property type="match status" value="1"/>
</dbReference>
<dbReference type="GO" id="GO:0006355">
    <property type="term" value="P:regulation of DNA-templated transcription"/>
    <property type="evidence" value="ECO:0007669"/>
    <property type="project" value="InterPro"/>
</dbReference>
<dbReference type="InterPro" id="IPR016032">
    <property type="entry name" value="Sig_transdc_resp-reg_C-effctor"/>
</dbReference>